<keyword evidence="1" id="KW-1133">Transmembrane helix</keyword>
<keyword evidence="1" id="KW-0472">Membrane</keyword>
<accession>A0AA88S2P8</accession>
<sequence>MAAPETATIHTDIIDTHILPRLDGETLASAACASSQLYSLCTQDKLWMNVCNSKWPSTHHPRVRDAISAFPAGHRSFVSDSVPSILVPQKNHHPRPSQAPELISAVDIYYQSTAVYSRVEVTETQSESFARSPFWVELSDPKRTVTTPVKFEDDGDMFLSHLEEHMSLSWILIDQTRSRAVNLSSVRPVSVCRHRLADEVQLMYVTILAVDDGSSGFVECRVVVTCCGREGGELHVKEVSLQVQNMDGKSLSGREAVVILQEATESGRRKIGGSGEERERYGEFLAMQRERKEGKSRKERRLDSLSYATWLFMFVTLMVVLGGVRENGKGLGLLDEGKWVFNGYVREWKDGERVAVSEK</sequence>
<dbReference type="Gene3D" id="1.20.1280.50">
    <property type="match status" value="1"/>
</dbReference>
<reference evidence="2" key="1">
    <citation type="submission" date="2022-12" db="EMBL/GenBank/DDBJ databases">
        <title>Draft genome assemblies for two species of Escallonia (Escalloniales).</title>
        <authorList>
            <person name="Chanderbali A."/>
            <person name="Dervinis C."/>
            <person name="Anghel I."/>
            <person name="Soltis D."/>
            <person name="Soltis P."/>
            <person name="Zapata F."/>
        </authorList>
    </citation>
    <scope>NUCLEOTIDE SEQUENCE</scope>
    <source>
        <strain evidence="2">UCBG92.1500</strain>
        <tissue evidence="2">Leaf</tissue>
    </source>
</reference>
<evidence type="ECO:0000256" key="1">
    <source>
        <dbReference type="SAM" id="Phobius"/>
    </source>
</evidence>
<gene>
    <name evidence="2" type="ORF">RJ640_021190</name>
</gene>
<name>A0AA88S2P8_9ASTE</name>
<evidence type="ECO:0000313" key="3">
    <source>
        <dbReference type="Proteomes" id="UP001187471"/>
    </source>
</evidence>
<dbReference type="SUPFAM" id="SSF81383">
    <property type="entry name" value="F-box domain"/>
    <property type="match status" value="1"/>
</dbReference>
<comment type="caution">
    <text evidence="2">The sequence shown here is derived from an EMBL/GenBank/DDBJ whole genome shotgun (WGS) entry which is preliminary data.</text>
</comment>
<organism evidence="2 3">
    <name type="scientific">Escallonia rubra</name>
    <dbReference type="NCBI Taxonomy" id="112253"/>
    <lineage>
        <taxon>Eukaryota</taxon>
        <taxon>Viridiplantae</taxon>
        <taxon>Streptophyta</taxon>
        <taxon>Embryophyta</taxon>
        <taxon>Tracheophyta</taxon>
        <taxon>Spermatophyta</taxon>
        <taxon>Magnoliopsida</taxon>
        <taxon>eudicotyledons</taxon>
        <taxon>Gunneridae</taxon>
        <taxon>Pentapetalae</taxon>
        <taxon>asterids</taxon>
        <taxon>campanulids</taxon>
        <taxon>Escalloniales</taxon>
        <taxon>Escalloniaceae</taxon>
        <taxon>Escallonia</taxon>
    </lineage>
</organism>
<evidence type="ECO:0000313" key="2">
    <source>
        <dbReference type="EMBL" id="KAK2995033.1"/>
    </source>
</evidence>
<keyword evidence="3" id="KW-1185">Reference proteome</keyword>
<dbReference type="PANTHER" id="PTHR33736:SF18">
    <property type="entry name" value="F-BOX DOMAIN-CONTAINING PROTEIN"/>
    <property type="match status" value="1"/>
</dbReference>
<dbReference type="Proteomes" id="UP001187471">
    <property type="component" value="Unassembled WGS sequence"/>
</dbReference>
<feature type="transmembrane region" description="Helical" evidence="1">
    <location>
        <begin position="305"/>
        <end position="324"/>
    </location>
</feature>
<evidence type="ECO:0008006" key="4">
    <source>
        <dbReference type="Google" id="ProtNLM"/>
    </source>
</evidence>
<proteinExistence type="predicted"/>
<dbReference type="EMBL" id="JAVXUO010000143">
    <property type="protein sequence ID" value="KAK2995033.1"/>
    <property type="molecule type" value="Genomic_DNA"/>
</dbReference>
<protein>
    <recommendedName>
        <fullName evidence="4">F-box protein</fullName>
    </recommendedName>
</protein>
<dbReference type="AlphaFoldDB" id="A0AA88S2P8"/>
<dbReference type="InterPro" id="IPR045283">
    <property type="entry name" value="AT3G44326-like"/>
</dbReference>
<dbReference type="InterPro" id="IPR036047">
    <property type="entry name" value="F-box-like_dom_sf"/>
</dbReference>
<keyword evidence="1" id="KW-0812">Transmembrane</keyword>
<dbReference type="PANTHER" id="PTHR33736">
    <property type="entry name" value="F-BOX PROTEIN-RELATED"/>
    <property type="match status" value="1"/>
</dbReference>